<feature type="transmembrane region" description="Helical" evidence="12">
    <location>
        <begin position="127"/>
        <end position="143"/>
    </location>
</feature>
<dbReference type="GO" id="GO:0009922">
    <property type="term" value="F:fatty acid elongase activity"/>
    <property type="evidence" value="ECO:0007669"/>
    <property type="project" value="UniProtKB-EC"/>
</dbReference>
<comment type="subcellular location">
    <subcellularLocation>
        <location evidence="1">Membrane</location>
        <topology evidence="1">Multi-pass membrane protein</topology>
    </subcellularLocation>
</comment>
<comment type="catalytic activity">
    <reaction evidence="12">
        <text>an acyl-CoA + malonyl-CoA + H(+) = a 3-oxoacyl-CoA + CO2 + CoA</text>
        <dbReference type="Rhea" id="RHEA:50252"/>
        <dbReference type="ChEBI" id="CHEBI:15378"/>
        <dbReference type="ChEBI" id="CHEBI:16526"/>
        <dbReference type="ChEBI" id="CHEBI:57287"/>
        <dbReference type="ChEBI" id="CHEBI:57384"/>
        <dbReference type="ChEBI" id="CHEBI:58342"/>
        <dbReference type="ChEBI" id="CHEBI:90726"/>
    </reaction>
    <physiologicalReaction direction="left-to-right" evidence="12">
        <dbReference type="Rhea" id="RHEA:50253"/>
    </physiologicalReaction>
</comment>
<reference evidence="14" key="1">
    <citation type="journal article" date="2011" name="Genome Res.">
        <title>Phylogeny-wide analysis of social amoeba genomes highlights ancient origins for complex intercellular communication.</title>
        <authorList>
            <person name="Heidel A.J."/>
            <person name="Lawal H.M."/>
            <person name="Felder M."/>
            <person name="Schilde C."/>
            <person name="Helps N.R."/>
            <person name="Tunggal B."/>
            <person name="Rivero F."/>
            <person name="John U."/>
            <person name="Schleicher M."/>
            <person name="Eichinger L."/>
            <person name="Platzer M."/>
            <person name="Noegel A.A."/>
            <person name="Schaap P."/>
            <person name="Gloeckner G."/>
        </authorList>
    </citation>
    <scope>NUCLEOTIDE SEQUENCE [LARGE SCALE GENOMIC DNA]</scope>
    <source>
        <strain evidence="14">SH3</strain>
    </source>
</reference>
<evidence type="ECO:0000256" key="11">
    <source>
        <dbReference type="ARBA" id="ARBA00047375"/>
    </source>
</evidence>
<evidence type="ECO:0000256" key="8">
    <source>
        <dbReference type="ARBA" id="ARBA00023098"/>
    </source>
</evidence>
<evidence type="ECO:0000256" key="2">
    <source>
        <dbReference type="ARBA" id="ARBA00007263"/>
    </source>
</evidence>
<feature type="transmembrane region" description="Helical" evidence="12">
    <location>
        <begin position="49"/>
        <end position="68"/>
    </location>
</feature>
<feature type="transmembrane region" description="Helical" evidence="12">
    <location>
        <begin position="80"/>
        <end position="100"/>
    </location>
</feature>
<dbReference type="KEGG" id="dfa:DFA_06302"/>
<keyword evidence="9 12" id="KW-0472">Membrane</keyword>
<dbReference type="GO" id="GO:0034626">
    <property type="term" value="P:fatty acid elongation, polyunsaturated fatty acid"/>
    <property type="evidence" value="ECO:0007669"/>
    <property type="project" value="TreeGrafter"/>
</dbReference>
<proteinExistence type="inferred from homology"/>
<evidence type="ECO:0000256" key="3">
    <source>
        <dbReference type="ARBA" id="ARBA00022516"/>
    </source>
</evidence>
<feature type="transmembrane region" description="Helical" evidence="12">
    <location>
        <begin position="247"/>
        <end position="267"/>
    </location>
</feature>
<keyword evidence="7 12" id="KW-1133">Transmembrane helix</keyword>
<evidence type="ECO:0000256" key="6">
    <source>
        <dbReference type="ARBA" id="ARBA00022832"/>
    </source>
</evidence>
<dbReference type="EC" id="2.3.1.-" evidence="12"/>
<dbReference type="GO" id="GO:0042761">
    <property type="term" value="P:very long-chain fatty acid biosynthetic process"/>
    <property type="evidence" value="ECO:0007669"/>
    <property type="project" value="TreeGrafter"/>
</dbReference>
<dbReference type="PANTHER" id="PTHR11157">
    <property type="entry name" value="FATTY ACID ACYL TRANSFERASE-RELATED"/>
    <property type="match status" value="1"/>
</dbReference>
<gene>
    <name evidence="13" type="ORF">DFA_06302</name>
</gene>
<keyword evidence="4 12" id="KW-0808">Transferase</keyword>
<keyword evidence="3 12" id="KW-0444">Lipid biosynthesis</keyword>
<dbReference type="RefSeq" id="XP_004362007.1">
    <property type="nucleotide sequence ID" value="XM_004361950.1"/>
</dbReference>
<feature type="transmembrane region" description="Helical" evidence="12">
    <location>
        <begin position="212"/>
        <end position="235"/>
    </location>
</feature>
<dbReference type="PANTHER" id="PTHR11157:SF134">
    <property type="entry name" value="ELONGATION OF FATTY ACIDS PROTEIN 1-RELATED"/>
    <property type="match status" value="1"/>
</dbReference>
<dbReference type="GO" id="GO:0030148">
    <property type="term" value="P:sphingolipid biosynthetic process"/>
    <property type="evidence" value="ECO:0007669"/>
    <property type="project" value="TreeGrafter"/>
</dbReference>
<accession>F4PKN2</accession>
<evidence type="ECO:0000256" key="9">
    <source>
        <dbReference type="ARBA" id="ARBA00023136"/>
    </source>
</evidence>
<dbReference type="InterPro" id="IPR030457">
    <property type="entry name" value="ELO_CS"/>
</dbReference>
<evidence type="ECO:0000256" key="7">
    <source>
        <dbReference type="ARBA" id="ARBA00022989"/>
    </source>
</evidence>
<evidence type="ECO:0000256" key="1">
    <source>
        <dbReference type="ARBA" id="ARBA00004141"/>
    </source>
</evidence>
<evidence type="ECO:0000256" key="5">
    <source>
        <dbReference type="ARBA" id="ARBA00022692"/>
    </source>
</evidence>
<comment type="similarity">
    <text evidence="2 12">Belongs to the ELO family.</text>
</comment>
<dbReference type="Proteomes" id="UP000007797">
    <property type="component" value="Unassembled WGS sequence"/>
</dbReference>
<dbReference type="PROSITE" id="PS01188">
    <property type="entry name" value="ELO"/>
    <property type="match status" value="1"/>
</dbReference>
<evidence type="ECO:0000256" key="4">
    <source>
        <dbReference type="ARBA" id="ARBA00022679"/>
    </source>
</evidence>
<keyword evidence="8 12" id="KW-0443">Lipid metabolism</keyword>
<sequence>MNNFDNIWTWKSWEHLFKHSFHKTNWNELFAYEDHDFKVGVTPFSQFPILPAVITIYLILIFSIQAFMKNRKPLELKYVSVIHNFILCLWSLIMCVGVVYEVAKRVMSEGPLFTVCEADHGFNQGPAYYWSYIFYISKFYELFDTIIIVLRKKPLIFLHVYHHCVVVWLCWYFMYTGWPLQLWVVFLNTFVHVFMYYFYLQTGLGRTVWWKKYITMIQIIQFVCLGIVGILHFAAINTVGCVTNTSAFVAAYAINFSFLFLFTRFYSNSYNRSAAVKGTTQPSINRKKQE</sequence>
<name>F4PKN2_CACFS</name>
<evidence type="ECO:0000313" key="14">
    <source>
        <dbReference type="Proteomes" id="UP000007797"/>
    </source>
</evidence>
<keyword evidence="6 12" id="KW-0276">Fatty acid metabolism</keyword>
<dbReference type="GeneID" id="14876085"/>
<evidence type="ECO:0000256" key="10">
    <source>
        <dbReference type="ARBA" id="ARBA00023160"/>
    </source>
</evidence>
<dbReference type="EMBL" id="GL883007">
    <property type="protein sequence ID" value="EGG24156.1"/>
    <property type="molecule type" value="Genomic_DNA"/>
</dbReference>
<keyword evidence="10 12" id="KW-0275">Fatty acid biosynthesis</keyword>
<dbReference type="Pfam" id="PF01151">
    <property type="entry name" value="ELO"/>
    <property type="match status" value="1"/>
</dbReference>
<organism evidence="13 14">
    <name type="scientific">Cavenderia fasciculata</name>
    <name type="common">Slime mold</name>
    <name type="synonym">Dictyostelium fasciculatum</name>
    <dbReference type="NCBI Taxonomy" id="261658"/>
    <lineage>
        <taxon>Eukaryota</taxon>
        <taxon>Amoebozoa</taxon>
        <taxon>Evosea</taxon>
        <taxon>Eumycetozoa</taxon>
        <taxon>Dictyostelia</taxon>
        <taxon>Acytosteliales</taxon>
        <taxon>Cavenderiaceae</taxon>
        <taxon>Cavenderia</taxon>
    </lineage>
</organism>
<comment type="catalytic activity">
    <reaction evidence="11">
        <text>a very-long-chain acyl-CoA + malonyl-CoA + H(+) = a very-long-chain 3-oxoacyl-CoA + CO2 + CoA</text>
        <dbReference type="Rhea" id="RHEA:32727"/>
        <dbReference type="ChEBI" id="CHEBI:15378"/>
        <dbReference type="ChEBI" id="CHEBI:16526"/>
        <dbReference type="ChEBI" id="CHEBI:57287"/>
        <dbReference type="ChEBI" id="CHEBI:57384"/>
        <dbReference type="ChEBI" id="CHEBI:90725"/>
        <dbReference type="ChEBI" id="CHEBI:90736"/>
        <dbReference type="EC" id="2.3.1.199"/>
    </reaction>
</comment>
<protein>
    <recommendedName>
        <fullName evidence="12">Elongation of fatty acids protein</fullName>
        <ecNumber evidence="12">2.3.1.-</ecNumber>
    </recommendedName>
</protein>
<keyword evidence="14" id="KW-1185">Reference proteome</keyword>
<dbReference type="InterPro" id="IPR002076">
    <property type="entry name" value="ELO_fam"/>
</dbReference>
<dbReference type="OrthoDB" id="434092at2759"/>
<feature type="transmembrane region" description="Helical" evidence="12">
    <location>
        <begin position="155"/>
        <end position="174"/>
    </location>
</feature>
<keyword evidence="5 12" id="KW-0812">Transmembrane</keyword>
<dbReference type="GO" id="GO:0019367">
    <property type="term" value="P:fatty acid elongation, saturated fatty acid"/>
    <property type="evidence" value="ECO:0007669"/>
    <property type="project" value="TreeGrafter"/>
</dbReference>
<dbReference type="OMA" id="WLGTMFM"/>
<dbReference type="GO" id="GO:0005789">
    <property type="term" value="C:endoplasmic reticulum membrane"/>
    <property type="evidence" value="ECO:0007669"/>
    <property type="project" value="TreeGrafter"/>
</dbReference>
<evidence type="ECO:0000313" key="13">
    <source>
        <dbReference type="EMBL" id="EGG24156.1"/>
    </source>
</evidence>
<dbReference type="STRING" id="1054147.F4PKN2"/>
<dbReference type="AlphaFoldDB" id="F4PKN2"/>
<dbReference type="GO" id="GO:0034625">
    <property type="term" value="P:fatty acid elongation, monounsaturated fatty acid"/>
    <property type="evidence" value="ECO:0007669"/>
    <property type="project" value="TreeGrafter"/>
</dbReference>
<evidence type="ECO:0000256" key="12">
    <source>
        <dbReference type="RuleBase" id="RU361115"/>
    </source>
</evidence>
<feature type="transmembrane region" description="Helical" evidence="12">
    <location>
        <begin position="180"/>
        <end position="200"/>
    </location>
</feature>